<dbReference type="Proteomes" id="UP001250656">
    <property type="component" value="Unassembled WGS sequence"/>
</dbReference>
<dbReference type="EMBL" id="JAVTTP010000001">
    <property type="protein sequence ID" value="MDT7827440.1"/>
    <property type="molecule type" value="Genomic_DNA"/>
</dbReference>
<gene>
    <name evidence="2" type="ORF">RQM65_02025</name>
</gene>
<comment type="caution">
    <text evidence="2">The sequence shown here is derived from an EMBL/GenBank/DDBJ whole genome shotgun (WGS) entry which is preliminary data.</text>
</comment>
<feature type="transmembrane region" description="Helical" evidence="1">
    <location>
        <begin position="31"/>
        <end position="51"/>
    </location>
</feature>
<reference evidence="2 3" key="1">
    <citation type="submission" date="2023-09" db="EMBL/GenBank/DDBJ databases">
        <title>Novel taxa isolated from Blanes Bay.</title>
        <authorList>
            <person name="Rey-Velasco X."/>
            <person name="Lucena T."/>
        </authorList>
    </citation>
    <scope>NUCLEOTIDE SEQUENCE [LARGE SCALE GENOMIC DNA]</scope>
    <source>
        <strain evidence="2 3">S334</strain>
    </source>
</reference>
<evidence type="ECO:0000313" key="2">
    <source>
        <dbReference type="EMBL" id="MDT7827440.1"/>
    </source>
</evidence>
<evidence type="ECO:0000256" key="1">
    <source>
        <dbReference type="SAM" id="Phobius"/>
    </source>
</evidence>
<keyword evidence="1" id="KW-0472">Membrane</keyword>
<accession>A0ABU3L143</accession>
<dbReference type="RefSeq" id="WP_314012366.1">
    <property type="nucleotide sequence ID" value="NZ_JAVTTP010000001.1"/>
</dbReference>
<keyword evidence="1" id="KW-1133">Transmembrane helix</keyword>
<protein>
    <submittedName>
        <fullName evidence="2">Uncharacterized protein</fullName>
    </submittedName>
</protein>
<feature type="transmembrane region" description="Helical" evidence="1">
    <location>
        <begin position="7"/>
        <end position="25"/>
    </location>
</feature>
<keyword evidence="3" id="KW-1185">Reference proteome</keyword>
<name>A0ABU3L143_9FLAO</name>
<evidence type="ECO:0000313" key="3">
    <source>
        <dbReference type="Proteomes" id="UP001250656"/>
    </source>
</evidence>
<proteinExistence type="predicted"/>
<sequence length="74" mass="8737">MKNSAMFWVVSTTLVLITVTIMSTMNFAFNWVFYVTVVGQAMVVFMVYRVLRDNYTTYKTFADFYEDHPIGRQE</sequence>
<organism evidence="2 3">
    <name type="scientific">Pricia mediterranea</name>
    <dbReference type="NCBI Taxonomy" id="3076079"/>
    <lineage>
        <taxon>Bacteria</taxon>
        <taxon>Pseudomonadati</taxon>
        <taxon>Bacteroidota</taxon>
        <taxon>Flavobacteriia</taxon>
        <taxon>Flavobacteriales</taxon>
        <taxon>Flavobacteriaceae</taxon>
        <taxon>Pricia</taxon>
    </lineage>
</organism>
<keyword evidence="1" id="KW-0812">Transmembrane</keyword>